<dbReference type="GO" id="GO:0003677">
    <property type="term" value="F:DNA binding"/>
    <property type="evidence" value="ECO:0007669"/>
    <property type="project" value="UniProtKB-KW"/>
</dbReference>
<dbReference type="InterPro" id="IPR014710">
    <property type="entry name" value="RmlC-like_jellyroll"/>
</dbReference>
<keyword evidence="1" id="KW-0238">DNA-binding</keyword>
<dbReference type="EMBL" id="UAWN01000005">
    <property type="protein sequence ID" value="SQC09380.1"/>
    <property type="molecule type" value="Genomic_DNA"/>
</dbReference>
<gene>
    <name evidence="3" type="ORF">NCTC9128_01344</name>
</gene>
<evidence type="ECO:0000313" key="3">
    <source>
        <dbReference type="EMBL" id="SQC09380.1"/>
    </source>
</evidence>
<dbReference type="Pfam" id="PF12852">
    <property type="entry name" value="Cupin_6"/>
    <property type="match status" value="1"/>
</dbReference>
<organism evidence="3 4">
    <name type="scientific">Klebsiella pneumoniae</name>
    <dbReference type="NCBI Taxonomy" id="573"/>
    <lineage>
        <taxon>Bacteria</taxon>
        <taxon>Pseudomonadati</taxon>
        <taxon>Pseudomonadota</taxon>
        <taxon>Gammaproteobacteria</taxon>
        <taxon>Enterobacterales</taxon>
        <taxon>Enterobacteriaceae</taxon>
        <taxon>Klebsiella/Raoultella group</taxon>
        <taxon>Klebsiella</taxon>
        <taxon>Klebsiella pneumoniae complex</taxon>
    </lineage>
</organism>
<dbReference type="InterPro" id="IPR011051">
    <property type="entry name" value="RmlC_Cupin_sf"/>
</dbReference>
<dbReference type="Proteomes" id="UP000251088">
    <property type="component" value="Unassembled WGS sequence"/>
</dbReference>
<dbReference type="Gene3D" id="2.60.120.10">
    <property type="entry name" value="Jelly Rolls"/>
    <property type="match status" value="1"/>
</dbReference>
<accession>A0A2X3EF73</accession>
<evidence type="ECO:0000256" key="1">
    <source>
        <dbReference type="ARBA" id="ARBA00023125"/>
    </source>
</evidence>
<dbReference type="SUPFAM" id="SSF51182">
    <property type="entry name" value="RmlC-like cupins"/>
    <property type="match status" value="1"/>
</dbReference>
<feature type="domain" description="AraC-type transcription regulator ligand-binding" evidence="2">
    <location>
        <begin position="2"/>
        <end position="81"/>
    </location>
</feature>
<proteinExistence type="predicted"/>
<sequence>MDSLSHLLALLAPRCEVNLHCRFGGRWQAGHQQMRSGVVPWHVVLRGEGRLNVGGQTHHLRAGDVVLLPHGSPHLMESLVEWGQVLPVRTGLTAR</sequence>
<evidence type="ECO:0000313" key="4">
    <source>
        <dbReference type="Proteomes" id="UP000251088"/>
    </source>
</evidence>
<protein>
    <submittedName>
        <fullName evidence="3">AraC family transcriptional regulator</fullName>
    </submittedName>
</protein>
<reference evidence="3 4" key="1">
    <citation type="submission" date="2018-06" db="EMBL/GenBank/DDBJ databases">
        <authorList>
            <consortium name="Pathogen Informatics"/>
            <person name="Doyle S."/>
        </authorList>
    </citation>
    <scope>NUCLEOTIDE SEQUENCE [LARGE SCALE GENOMIC DNA]</scope>
    <source>
        <strain evidence="3 4">NCTC9128</strain>
    </source>
</reference>
<name>A0A2X3EF73_KLEPN</name>
<dbReference type="InterPro" id="IPR032783">
    <property type="entry name" value="AraC_lig"/>
</dbReference>
<evidence type="ECO:0000259" key="2">
    <source>
        <dbReference type="Pfam" id="PF12852"/>
    </source>
</evidence>
<dbReference type="AlphaFoldDB" id="A0A2X3EF73"/>